<dbReference type="AlphaFoldDB" id="A0A1R4KEN8"/>
<dbReference type="InterPro" id="IPR002178">
    <property type="entry name" value="PTS_EIIA_type-2_dom"/>
</dbReference>
<evidence type="ECO:0000256" key="1">
    <source>
        <dbReference type="ARBA" id="ARBA00004496"/>
    </source>
</evidence>
<dbReference type="Pfam" id="PF00359">
    <property type="entry name" value="PTS_EIIA_2"/>
    <property type="match status" value="1"/>
</dbReference>
<dbReference type="InterPro" id="IPR051351">
    <property type="entry name" value="Ascorbate-PTS_EIIA_comp"/>
</dbReference>
<organism evidence="14 15">
    <name type="scientific">Luteococcus japonicus LSP_Lj1</name>
    <dbReference type="NCBI Taxonomy" id="1255658"/>
    <lineage>
        <taxon>Bacteria</taxon>
        <taxon>Bacillati</taxon>
        <taxon>Actinomycetota</taxon>
        <taxon>Actinomycetes</taxon>
        <taxon>Propionibacteriales</taxon>
        <taxon>Propionibacteriaceae</taxon>
        <taxon>Luteococcus</taxon>
    </lineage>
</organism>
<dbReference type="PROSITE" id="PS51099">
    <property type="entry name" value="PTS_EIIB_TYPE_2"/>
    <property type="match status" value="1"/>
</dbReference>
<dbReference type="InterPro" id="IPR013011">
    <property type="entry name" value="PTS_EIIB_2"/>
</dbReference>
<evidence type="ECO:0000256" key="8">
    <source>
        <dbReference type="ARBA" id="ARBA00037387"/>
    </source>
</evidence>
<evidence type="ECO:0000256" key="2">
    <source>
        <dbReference type="ARBA" id="ARBA00022448"/>
    </source>
</evidence>
<dbReference type="Gene3D" id="3.40.930.10">
    <property type="entry name" value="Mannitol-specific EII, Chain A"/>
    <property type="match status" value="1"/>
</dbReference>
<dbReference type="GO" id="GO:0008982">
    <property type="term" value="F:protein-N(PI)-phosphohistidine-sugar phosphotransferase activity"/>
    <property type="evidence" value="ECO:0007669"/>
    <property type="project" value="InterPro"/>
</dbReference>
<evidence type="ECO:0000313" key="15">
    <source>
        <dbReference type="Proteomes" id="UP000188342"/>
    </source>
</evidence>
<dbReference type="PANTHER" id="PTHR36203">
    <property type="entry name" value="ASCORBATE-SPECIFIC PTS SYSTEM EIIA COMPONENT"/>
    <property type="match status" value="1"/>
</dbReference>
<evidence type="ECO:0000313" key="14">
    <source>
        <dbReference type="EMBL" id="SJN42645.1"/>
    </source>
</evidence>
<evidence type="ECO:0000256" key="6">
    <source>
        <dbReference type="ARBA" id="ARBA00022683"/>
    </source>
</evidence>
<comment type="subcellular location">
    <subcellularLocation>
        <location evidence="1">Cytoplasm</location>
    </subcellularLocation>
</comment>
<feature type="domain" description="PTS EIIA type-2" evidence="12">
    <location>
        <begin position="3"/>
        <end position="146"/>
    </location>
</feature>
<feature type="domain" description="PTS EIIB type-2" evidence="13">
    <location>
        <begin position="174"/>
        <end position="266"/>
    </location>
</feature>
<dbReference type="Proteomes" id="UP000188342">
    <property type="component" value="Unassembled WGS sequence"/>
</dbReference>
<evidence type="ECO:0000256" key="9">
    <source>
        <dbReference type="ARBA" id="ARBA00041175"/>
    </source>
</evidence>
<evidence type="ECO:0000256" key="5">
    <source>
        <dbReference type="ARBA" id="ARBA00022679"/>
    </source>
</evidence>
<dbReference type="PROSITE" id="PS51094">
    <property type="entry name" value="PTS_EIIA_TYPE_2"/>
    <property type="match status" value="1"/>
</dbReference>
<name>A0A1R4KEN8_9ACTN</name>
<evidence type="ECO:0000256" key="3">
    <source>
        <dbReference type="ARBA" id="ARBA00022490"/>
    </source>
</evidence>
<feature type="region of interest" description="Disordered" evidence="11">
    <location>
        <begin position="147"/>
        <end position="171"/>
    </location>
</feature>
<keyword evidence="3" id="KW-0963">Cytoplasm</keyword>
<dbReference type="GO" id="GO:0005737">
    <property type="term" value="C:cytoplasm"/>
    <property type="evidence" value="ECO:0007669"/>
    <property type="project" value="UniProtKB-SubCell"/>
</dbReference>
<dbReference type="STRING" id="1255658.FM114_13610"/>
<dbReference type="GO" id="GO:0009401">
    <property type="term" value="P:phosphoenolpyruvate-dependent sugar phosphotransferase system"/>
    <property type="evidence" value="ECO:0007669"/>
    <property type="project" value="UniProtKB-KW"/>
</dbReference>
<proteinExistence type="predicted"/>
<dbReference type="EMBL" id="FUKQ01000049">
    <property type="protein sequence ID" value="SJN42645.1"/>
    <property type="molecule type" value="Genomic_DNA"/>
</dbReference>
<evidence type="ECO:0000256" key="4">
    <source>
        <dbReference type="ARBA" id="ARBA00022553"/>
    </source>
</evidence>
<keyword evidence="4" id="KW-0597">Phosphoprotein</keyword>
<reference evidence="14 15" key="1">
    <citation type="submission" date="2017-02" db="EMBL/GenBank/DDBJ databases">
        <authorList>
            <person name="Peterson S.W."/>
        </authorList>
    </citation>
    <scope>NUCLEOTIDE SEQUENCE [LARGE SCALE GENOMIC DNA]</scope>
    <source>
        <strain evidence="14 15">LSP_Lj1</strain>
    </source>
</reference>
<keyword evidence="2" id="KW-0813">Transport</keyword>
<evidence type="ECO:0000256" key="11">
    <source>
        <dbReference type="SAM" id="MobiDB-lite"/>
    </source>
</evidence>
<dbReference type="InterPro" id="IPR036095">
    <property type="entry name" value="PTS_EIIB-like_sf"/>
</dbReference>
<dbReference type="InterPro" id="IPR016152">
    <property type="entry name" value="PTrfase/Anion_transptr"/>
</dbReference>
<protein>
    <recommendedName>
        <fullName evidence="9">Ascorbate-specific PTS system EIIA component</fullName>
    </recommendedName>
    <alternativeName>
        <fullName evidence="10">Ascorbate-specific phosphotransferase enzyme IIA component</fullName>
    </alternativeName>
</protein>
<gene>
    <name evidence="14" type="ORF">FM114_13610</name>
</gene>
<evidence type="ECO:0000259" key="12">
    <source>
        <dbReference type="PROSITE" id="PS51094"/>
    </source>
</evidence>
<dbReference type="SUPFAM" id="SSF55804">
    <property type="entry name" value="Phoshotransferase/anion transport protein"/>
    <property type="match status" value="1"/>
</dbReference>
<evidence type="ECO:0000259" key="13">
    <source>
        <dbReference type="PROSITE" id="PS51099"/>
    </source>
</evidence>
<dbReference type="GO" id="GO:0016301">
    <property type="term" value="F:kinase activity"/>
    <property type="evidence" value="ECO:0007669"/>
    <property type="project" value="UniProtKB-KW"/>
</dbReference>
<dbReference type="Pfam" id="PF02302">
    <property type="entry name" value="PTS_IIB"/>
    <property type="match status" value="1"/>
</dbReference>
<keyword evidence="15" id="KW-1185">Reference proteome</keyword>
<sequence>MVSLLAPTAIRLDATAQGWEDAVRQAGALLESEGVATSDYTRAMVDSIHTNGPYIVLAPGFAFAHARPSEAVHRTGLSWLRLAEPVEFGHKRNDPVELVVAMAAADSTEHQAAMAQLAKVVSSKPTMERLRTAPDAEAVLAILAETTSPRTAPAPEPANHAEQRSTTGRSLTKDHIMTVCGNGVGTSLFLKNTVEGVLQKWGWGPFITVEATDTVSAKGKAKECDLIMTSGEIGKTLGDLGVPMVIIENFTSEQEVDAALREMYDI</sequence>
<dbReference type="InterPro" id="IPR003501">
    <property type="entry name" value="PTS_EIIB_2/3"/>
</dbReference>
<dbReference type="SUPFAM" id="SSF52794">
    <property type="entry name" value="PTS system IIB component-like"/>
    <property type="match status" value="1"/>
</dbReference>
<comment type="function">
    <text evidence="8">The phosphoenolpyruvate-dependent sugar phosphotransferase system (sugar PTS), a major carbohydrate active transport system, catalyzes the phosphorylation of incoming sugar substrates concomitantly with their translocation across the cell membrane. The enzyme II UlaABC PTS system is involved in ascorbate transport.</text>
</comment>
<dbReference type="PANTHER" id="PTHR36203:SF1">
    <property type="entry name" value="ASCORBATE-SPECIFIC PTS SYSTEM EIIA COMPONENT"/>
    <property type="match status" value="1"/>
</dbReference>
<keyword evidence="6" id="KW-0598">Phosphotransferase system</keyword>
<dbReference type="CDD" id="cd05563">
    <property type="entry name" value="PTS_IIB_ascorbate"/>
    <property type="match status" value="1"/>
</dbReference>
<keyword evidence="7" id="KW-0418">Kinase</keyword>
<evidence type="ECO:0000256" key="7">
    <source>
        <dbReference type="ARBA" id="ARBA00022777"/>
    </source>
</evidence>
<evidence type="ECO:0000256" key="10">
    <source>
        <dbReference type="ARBA" id="ARBA00042072"/>
    </source>
</evidence>
<keyword evidence="5 14" id="KW-0808">Transferase</keyword>
<dbReference type="Gene3D" id="3.40.50.2300">
    <property type="match status" value="1"/>
</dbReference>
<accession>A0A1R4KEN8</accession>